<dbReference type="AlphaFoldDB" id="A0A804U7Q2"/>
<organism evidence="3 4">
    <name type="scientific">Zea mays</name>
    <name type="common">Maize</name>
    <dbReference type="NCBI Taxonomy" id="4577"/>
    <lineage>
        <taxon>Eukaryota</taxon>
        <taxon>Viridiplantae</taxon>
        <taxon>Streptophyta</taxon>
        <taxon>Embryophyta</taxon>
        <taxon>Tracheophyta</taxon>
        <taxon>Spermatophyta</taxon>
        <taxon>Magnoliopsida</taxon>
        <taxon>Liliopsida</taxon>
        <taxon>Poales</taxon>
        <taxon>Poaceae</taxon>
        <taxon>PACMAD clade</taxon>
        <taxon>Panicoideae</taxon>
        <taxon>Andropogonodae</taxon>
        <taxon>Andropogoneae</taxon>
        <taxon>Tripsacinae</taxon>
        <taxon>Zea</taxon>
    </lineage>
</organism>
<feature type="compositionally biased region" description="Basic residues" evidence="1">
    <location>
        <begin position="165"/>
        <end position="185"/>
    </location>
</feature>
<sequence length="407" mass="43608">MAAAGHAVVPKFGSWDAENIGYTVFFEKVRDNKAPPAAPPAAAPKPSAPAAGGNGGYDFDPYEHYESISRKPPSRPPSSHGQPAAARAPAPGAGYGYGDFDPYEHYDNLSSRNVPSRPPSSHGHAPAAGYDFDPYEHYENLSARNVPPSRPPSSHAHAHAPAPQPHHRTYQHQHPHPGHGHHRRTGSSSSNAASEASSRGSKFSPPRPYQPRYTSNSTSDRSFPPQPQGGSHGHGAQYHHGAPRPASASPSPAAAPQQAVGRAEVRRVGRAERRDGGAGIHGAVREGEAPPGGGQDRPRAARAAAEAAVVARPRSAATRAATREGEGQEVLHVQDLQVPVPKGQRVSDPTMVIHNRSAVYGVLRVLRQRRVNSVLGQRRNAPSLDQLHDEKWNMSKRIQAKTKERED</sequence>
<feature type="compositionally biased region" description="Polar residues" evidence="1">
    <location>
        <begin position="212"/>
        <end position="221"/>
    </location>
</feature>
<feature type="domain" description="RIN4 pathogenic type III effector avirulence factor Avr cleavage site" evidence="2">
    <location>
        <begin position="5"/>
        <end position="33"/>
    </location>
</feature>
<dbReference type="OrthoDB" id="685291at2759"/>
<reference evidence="3" key="3">
    <citation type="submission" date="2021-05" db="UniProtKB">
        <authorList>
            <consortium name="EnsemblPlants"/>
        </authorList>
    </citation>
    <scope>IDENTIFICATION</scope>
    <source>
        <strain evidence="3">cv. B73</strain>
    </source>
</reference>
<accession>A0A804U7Q2</accession>
<dbReference type="Pfam" id="PF05627">
    <property type="entry name" value="AvrRpt-cleavage"/>
    <property type="match status" value="1"/>
</dbReference>
<feature type="compositionally biased region" description="Low complexity" evidence="1">
    <location>
        <begin position="243"/>
        <end position="262"/>
    </location>
</feature>
<dbReference type="EnsemblPlants" id="Zm00001eb234860_T001">
    <property type="protein sequence ID" value="Zm00001eb234860_P001"/>
    <property type="gene ID" value="Zm00001eb234860"/>
</dbReference>
<dbReference type="FunCoup" id="A0A804U7Q2">
    <property type="interactions" value="1"/>
</dbReference>
<keyword evidence="4" id="KW-1185">Reference proteome</keyword>
<feature type="compositionally biased region" description="Pro residues" evidence="1">
    <location>
        <begin position="36"/>
        <end position="47"/>
    </location>
</feature>
<feature type="region of interest" description="Disordered" evidence="1">
    <location>
        <begin position="32"/>
        <end position="330"/>
    </location>
</feature>
<gene>
    <name evidence="3" type="primary">LOC100383556</name>
</gene>
<dbReference type="Proteomes" id="UP000007305">
    <property type="component" value="Chromosome 5"/>
</dbReference>
<keyword evidence="5" id="KW-1267">Proteomics identification</keyword>
<dbReference type="Gramene" id="Zm00001eb234860_T001">
    <property type="protein sequence ID" value="Zm00001eb234860_P001"/>
    <property type="gene ID" value="Zm00001eb234860"/>
</dbReference>
<reference evidence="3" key="2">
    <citation type="submission" date="2019-07" db="EMBL/GenBank/DDBJ databases">
        <authorList>
            <person name="Seetharam A."/>
            <person name="Woodhouse M."/>
            <person name="Cannon E."/>
        </authorList>
    </citation>
    <scope>NUCLEOTIDE SEQUENCE [LARGE SCALE GENOMIC DNA]</scope>
    <source>
        <strain evidence="3">cv. B73</strain>
    </source>
</reference>
<feature type="compositionally biased region" description="Low complexity" evidence="1">
    <location>
        <begin position="187"/>
        <end position="201"/>
    </location>
</feature>
<proteinExistence type="evidence at protein level"/>
<reference evidence="4" key="1">
    <citation type="journal article" date="2009" name="Science">
        <title>The B73 maize genome: complexity, diversity, and dynamics.</title>
        <authorList>
            <person name="Schnable P.S."/>
            <person name="Ware D."/>
            <person name="Fulton R.S."/>
            <person name="Stein J.C."/>
            <person name="Wei F."/>
            <person name="Pasternak S."/>
            <person name="Liang C."/>
            <person name="Zhang J."/>
            <person name="Fulton L."/>
            <person name="Graves T.A."/>
            <person name="Minx P."/>
            <person name="Reily A.D."/>
            <person name="Courtney L."/>
            <person name="Kruchowski S.S."/>
            <person name="Tomlinson C."/>
            <person name="Strong C."/>
            <person name="Delehaunty K."/>
            <person name="Fronick C."/>
            <person name="Courtney B."/>
            <person name="Rock S.M."/>
            <person name="Belter E."/>
            <person name="Du F."/>
            <person name="Kim K."/>
            <person name="Abbott R.M."/>
            <person name="Cotton M."/>
            <person name="Levy A."/>
            <person name="Marchetto P."/>
            <person name="Ochoa K."/>
            <person name="Jackson S.M."/>
            <person name="Gillam B."/>
            <person name="Chen W."/>
            <person name="Yan L."/>
            <person name="Higginbotham J."/>
            <person name="Cardenas M."/>
            <person name="Waligorski J."/>
            <person name="Applebaum E."/>
            <person name="Phelps L."/>
            <person name="Falcone J."/>
            <person name="Kanchi K."/>
            <person name="Thane T."/>
            <person name="Scimone A."/>
            <person name="Thane N."/>
            <person name="Henke J."/>
            <person name="Wang T."/>
            <person name="Ruppert J."/>
            <person name="Shah N."/>
            <person name="Rotter K."/>
            <person name="Hodges J."/>
            <person name="Ingenthron E."/>
            <person name="Cordes M."/>
            <person name="Kohlberg S."/>
            <person name="Sgro J."/>
            <person name="Delgado B."/>
            <person name="Mead K."/>
            <person name="Chinwalla A."/>
            <person name="Leonard S."/>
            <person name="Crouse K."/>
            <person name="Collura K."/>
            <person name="Kudrna D."/>
            <person name="Currie J."/>
            <person name="He R."/>
            <person name="Angelova A."/>
            <person name="Rajasekar S."/>
            <person name="Mueller T."/>
            <person name="Lomeli R."/>
            <person name="Scara G."/>
            <person name="Ko A."/>
            <person name="Delaney K."/>
            <person name="Wissotski M."/>
            <person name="Lopez G."/>
            <person name="Campos D."/>
            <person name="Braidotti M."/>
            <person name="Ashley E."/>
            <person name="Golser W."/>
            <person name="Kim H."/>
            <person name="Lee S."/>
            <person name="Lin J."/>
            <person name="Dujmic Z."/>
            <person name="Kim W."/>
            <person name="Talag J."/>
            <person name="Zuccolo A."/>
            <person name="Fan C."/>
            <person name="Sebastian A."/>
            <person name="Kramer M."/>
            <person name="Spiegel L."/>
            <person name="Nascimento L."/>
            <person name="Zutavern T."/>
            <person name="Miller B."/>
            <person name="Ambroise C."/>
            <person name="Muller S."/>
            <person name="Spooner W."/>
            <person name="Narechania A."/>
            <person name="Ren L."/>
            <person name="Wei S."/>
            <person name="Kumari S."/>
            <person name="Faga B."/>
            <person name="Levy M.J."/>
            <person name="McMahan L."/>
            <person name="Van Buren P."/>
            <person name="Vaughn M.W."/>
            <person name="Ying K."/>
            <person name="Yeh C.-T."/>
            <person name="Emrich S.J."/>
            <person name="Jia Y."/>
            <person name="Kalyanaraman A."/>
            <person name="Hsia A.-P."/>
            <person name="Barbazuk W.B."/>
            <person name="Baucom R.S."/>
            <person name="Brutnell T.P."/>
            <person name="Carpita N.C."/>
            <person name="Chaparro C."/>
            <person name="Chia J.-M."/>
            <person name="Deragon J.-M."/>
            <person name="Estill J.C."/>
            <person name="Fu Y."/>
            <person name="Jeddeloh J.A."/>
            <person name="Han Y."/>
            <person name="Lee H."/>
            <person name="Li P."/>
            <person name="Lisch D.R."/>
            <person name="Liu S."/>
            <person name="Liu Z."/>
            <person name="Nagel D.H."/>
            <person name="McCann M.C."/>
            <person name="SanMiguel P."/>
            <person name="Myers A.M."/>
            <person name="Nettleton D."/>
            <person name="Nguyen J."/>
            <person name="Penning B.W."/>
            <person name="Ponnala L."/>
            <person name="Schneider K.L."/>
            <person name="Schwartz D.C."/>
            <person name="Sharma A."/>
            <person name="Soderlund C."/>
            <person name="Springer N.M."/>
            <person name="Sun Q."/>
            <person name="Wang H."/>
            <person name="Waterman M."/>
            <person name="Westerman R."/>
            <person name="Wolfgruber T.K."/>
            <person name="Yang L."/>
            <person name="Yu Y."/>
            <person name="Zhang L."/>
            <person name="Zhou S."/>
            <person name="Zhu Q."/>
            <person name="Bennetzen J.L."/>
            <person name="Dawe R.K."/>
            <person name="Jiang J."/>
            <person name="Jiang N."/>
            <person name="Presting G.G."/>
            <person name="Wessler S.R."/>
            <person name="Aluru S."/>
            <person name="Martienssen R.A."/>
            <person name="Clifton S.W."/>
            <person name="McCombie W.R."/>
            <person name="Wing R.A."/>
            <person name="Wilson R.K."/>
        </authorList>
    </citation>
    <scope>NUCLEOTIDE SEQUENCE [LARGE SCALE GENOMIC DNA]</scope>
    <source>
        <strain evidence="4">cv. B73</strain>
    </source>
</reference>
<evidence type="ECO:0000259" key="2">
    <source>
        <dbReference type="Pfam" id="PF05627"/>
    </source>
</evidence>
<name>A0A804U7Q2_MAIZE</name>
<feature type="compositionally biased region" description="Low complexity" evidence="1">
    <location>
        <begin position="77"/>
        <end position="92"/>
    </location>
</feature>
<protein>
    <recommendedName>
        <fullName evidence="2">RIN4 pathogenic type III effector avirulence factor Avr cleavage site domain-containing protein</fullName>
    </recommendedName>
</protein>
<evidence type="ECO:0000256" key="1">
    <source>
        <dbReference type="SAM" id="MobiDB-lite"/>
    </source>
</evidence>
<dbReference type="InterPro" id="IPR008700">
    <property type="entry name" value="TypeIII_avirulence_cleave"/>
</dbReference>
<feature type="region of interest" description="Disordered" evidence="1">
    <location>
        <begin position="377"/>
        <end position="407"/>
    </location>
</feature>
<feature type="compositionally biased region" description="Low complexity" evidence="1">
    <location>
        <begin position="152"/>
        <end position="161"/>
    </location>
</feature>
<evidence type="ECO:0000313" key="3">
    <source>
        <dbReference type="EnsemblPlants" id="Zm00001eb234860_P001"/>
    </source>
</evidence>
<feature type="compositionally biased region" description="Low complexity" evidence="1">
    <location>
        <begin position="301"/>
        <end position="320"/>
    </location>
</feature>
<dbReference type="InParanoid" id="A0A804U7Q2"/>
<evidence type="ECO:0007829" key="5">
    <source>
        <dbReference type="PeptideAtlas" id="A0A804U7Q2"/>
    </source>
</evidence>
<feature type="compositionally biased region" description="Basic and acidic residues" evidence="1">
    <location>
        <begin position="263"/>
        <end position="276"/>
    </location>
</feature>
<evidence type="ECO:0000313" key="4">
    <source>
        <dbReference type="Proteomes" id="UP000007305"/>
    </source>
</evidence>
<feature type="compositionally biased region" description="Low complexity" evidence="1">
    <location>
        <begin position="110"/>
        <end position="121"/>
    </location>
</feature>